<dbReference type="InterPro" id="IPR009051">
    <property type="entry name" value="Helical_ferredxn"/>
</dbReference>
<keyword evidence="6" id="KW-0813">Transport</keyword>
<gene>
    <name evidence="8" type="ORF">E2K98_14675</name>
</gene>
<accession>A0A4R5VQY6</accession>
<dbReference type="Proteomes" id="UP000295132">
    <property type="component" value="Unassembled WGS sequence"/>
</dbReference>
<name>A0A4R5VQY6_9BACI</name>
<evidence type="ECO:0000256" key="6">
    <source>
        <dbReference type="PIRNR" id="PIRNR000139"/>
    </source>
</evidence>
<sequence length="436" mass="49024">MDLTLKQLREELKYDKTNKCVQCGYCIPVCPTYTTFKKETHSPRGRINLVKMVGEGRISELSVLEESFDLCLGCRACESACPTGVEYGSILESVRFALEKRKSPFVLKRLLQKVILRKVVPSRKIMNLTGHTFWLYEKTKLQKAVRFSGIKKVIPNKMGTFESVIPESVPPKERRNLSKGISTKKEAKYTVAFFVGCVMDAMFHRINQLSIKLLSEVGCNVIVVQNQTCCGALHAHAGDIYEARRLAKENISAFEQINADFIVNNAGGCGAMLYEYGHLLEDDHEWAERASNFSNKSRDISQIIFACGGLPKSAFRNNERITYQPSCHMINVQKVKNEPIELIKAIPGINFIEMEQADSCCGSAGIYNIVNYEASMQILDEKMKHTKATEATTIITTNPGCLLQMKIGIEREGFSQSMRALHLIEYLAEVYGISKI</sequence>
<keyword evidence="2 6" id="KW-0479">Metal-binding</keyword>
<proteinExistence type="predicted"/>
<dbReference type="EC" id="1.1.99.14" evidence="6"/>
<evidence type="ECO:0000256" key="4">
    <source>
        <dbReference type="ARBA" id="ARBA00023004"/>
    </source>
</evidence>
<dbReference type="GO" id="GO:0046872">
    <property type="term" value="F:metal ion binding"/>
    <property type="evidence" value="ECO:0007669"/>
    <property type="project" value="UniProtKB-UniRule"/>
</dbReference>
<evidence type="ECO:0000256" key="1">
    <source>
        <dbReference type="ARBA" id="ARBA00022485"/>
    </source>
</evidence>
<evidence type="ECO:0000256" key="2">
    <source>
        <dbReference type="ARBA" id="ARBA00022723"/>
    </source>
</evidence>
<dbReference type="RefSeq" id="WP_133335308.1">
    <property type="nucleotide sequence ID" value="NZ_SMYO01000006.1"/>
</dbReference>
<dbReference type="EMBL" id="SMYO01000006">
    <property type="protein sequence ID" value="TDK60955.1"/>
    <property type="molecule type" value="Genomic_DNA"/>
</dbReference>
<dbReference type="PROSITE" id="PS51379">
    <property type="entry name" value="4FE4S_FER_2"/>
    <property type="match status" value="2"/>
</dbReference>
<keyword evidence="1 6" id="KW-0004">4Fe-4S</keyword>
<dbReference type="Pfam" id="PF13183">
    <property type="entry name" value="Fer4_8"/>
    <property type="match status" value="1"/>
</dbReference>
<evidence type="ECO:0000313" key="9">
    <source>
        <dbReference type="Proteomes" id="UP000295132"/>
    </source>
</evidence>
<comment type="caution">
    <text evidence="8">The sequence shown here is derived from an EMBL/GenBank/DDBJ whole genome shotgun (WGS) entry which is preliminary data.</text>
</comment>
<dbReference type="PIRSF" id="PIRSF000139">
    <property type="entry name" value="Glc_ox_4Fe-4S"/>
    <property type="match status" value="1"/>
</dbReference>
<dbReference type="SUPFAM" id="SSF54862">
    <property type="entry name" value="4Fe-4S ferredoxins"/>
    <property type="match status" value="1"/>
</dbReference>
<comment type="catalytic activity">
    <reaction evidence="6">
        <text>glycolate + A = glyoxylate + AH2</text>
        <dbReference type="Rhea" id="RHEA:21264"/>
        <dbReference type="ChEBI" id="CHEBI:13193"/>
        <dbReference type="ChEBI" id="CHEBI:17499"/>
        <dbReference type="ChEBI" id="CHEBI:29805"/>
        <dbReference type="ChEBI" id="CHEBI:36655"/>
        <dbReference type="EC" id="1.1.99.14"/>
    </reaction>
</comment>
<dbReference type="PANTHER" id="PTHR32479:SF17">
    <property type="entry name" value="GLYCOLATE OXIDASE IRON-SULFUR SUBUNIT"/>
    <property type="match status" value="1"/>
</dbReference>
<dbReference type="InterPro" id="IPR017900">
    <property type="entry name" value="4Fe4S_Fe_S_CS"/>
</dbReference>
<keyword evidence="6" id="KW-0249">Electron transport</keyword>
<evidence type="ECO:0000259" key="7">
    <source>
        <dbReference type="PROSITE" id="PS51379"/>
    </source>
</evidence>
<evidence type="ECO:0000256" key="5">
    <source>
        <dbReference type="ARBA" id="ARBA00023014"/>
    </source>
</evidence>
<dbReference type="InterPro" id="IPR017896">
    <property type="entry name" value="4Fe4S_Fe-S-bd"/>
</dbReference>
<dbReference type="Gene3D" id="1.10.1060.10">
    <property type="entry name" value="Alpha-helical ferredoxin"/>
    <property type="match status" value="1"/>
</dbReference>
<comment type="cofactor">
    <cofactor evidence="6">
        <name>[4Fe-4S] cluster</name>
        <dbReference type="ChEBI" id="CHEBI:49883"/>
    </cofactor>
    <text evidence="6">Binds 2 [4Fe-4S] clusters.</text>
</comment>
<dbReference type="Pfam" id="PF02754">
    <property type="entry name" value="CCG"/>
    <property type="match status" value="2"/>
</dbReference>
<comment type="function">
    <text evidence="6">Component of a complex that catalyzes the oxidation of glycolate to glyoxylate.</text>
</comment>
<dbReference type="PROSITE" id="PS00198">
    <property type="entry name" value="4FE4S_FER_1"/>
    <property type="match status" value="2"/>
</dbReference>
<protein>
    <recommendedName>
        <fullName evidence="6">Glycolate oxidase iron-sulfur subunit</fullName>
        <ecNumber evidence="6">1.1.99.14</ecNumber>
    </recommendedName>
</protein>
<keyword evidence="5 6" id="KW-0411">Iron-sulfur</keyword>
<dbReference type="GO" id="GO:0051539">
    <property type="term" value="F:4 iron, 4 sulfur cluster binding"/>
    <property type="evidence" value="ECO:0007669"/>
    <property type="project" value="UniProtKB-UniRule"/>
</dbReference>
<evidence type="ECO:0000313" key="8">
    <source>
        <dbReference type="EMBL" id="TDK60955.1"/>
    </source>
</evidence>
<comment type="catalytic activity">
    <reaction evidence="6">
        <text>(R)-lactate + A = pyruvate + AH2</text>
        <dbReference type="Rhea" id="RHEA:15089"/>
        <dbReference type="ChEBI" id="CHEBI:13193"/>
        <dbReference type="ChEBI" id="CHEBI:15361"/>
        <dbReference type="ChEBI" id="CHEBI:16004"/>
        <dbReference type="ChEBI" id="CHEBI:17499"/>
    </reaction>
</comment>
<dbReference type="AlphaFoldDB" id="A0A4R5VQY6"/>
<dbReference type="InterPro" id="IPR004017">
    <property type="entry name" value="Cys_rich_dom"/>
</dbReference>
<dbReference type="PANTHER" id="PTHR32479">
    <property type="entry name" value="GLYCOLATE OXIDASE IRON-SULFUR SUBUNIT"/>
    <property type="match status" value="1"/>
</dbReference>
<keyword evidence="3" id="KW-0677">Repeat</keyword>
<evidence type="ECO:0000256" key="3">
    <source>
        <dbReference type="ARBA" id="ARBA00022737"/>
    </source>
</evidence>
<keyword evidence="4 6" id="KW-0408">Iron</keyword>
<dbReference type="GO" id="GO:0019154">
    <property type="term" value="F:glycolate dehydrogenase activity"/>
    <property type="evidence" value="ECO:0007669"/>
    <property type="project" value="UniProtKB-EC"/>
</dbReference>
<feature type="domain" description="4Fe-4S ferredoxin-type" evidence="7">
    <location>
        <begin position="62"/>
        <end position="85"/>
    </location>
</feature>
<reference evidence="8 9" key="1">
    <citation type="submission" date="2019-03" db="EMBL/GenBank/DDBJ databases">
        <title>Bacillus niacini sp. nov. a Nicotinate-Metabolizing Mesophile Isolated from Soil.</title>
        <authorList>
            <person name="Zhang G."/>
        </authorList>
    </citation>
    <scope>NUCLEOTIDE SEQUENCE [LARGE SCALE GENOMIC DNA]</scope>
    <source>
        <strain evidence="8 9">WN066</strain>
    </source>
</reference>
<organism evidence="8 9">
    <name type="scientific">Bacillus salipaludis</name>
    <dbReference type="NCBI Taxonomy" id="2547811"/>
    <lineage>
        <taxon>Bacteria</taxon>
        <taxon>Bacillati</taxon>
        <taxon>Bacillota</taxon>
        <taxon>Bacilli</taxon>
        <taxon>Bacillales</taxon>
        <taxon>Bacillaceae</taxon>
        <taxon>Bacillus</taxon>
    </lineage>
</organism>
<dbReference type="InterPro" id="IPR012257">
    <property type="entry name" value="Glc_ox_4Fe-4S"/>
</dbReference>
<feature type="domain" description="4Fe-4S ferredoxin-type" evidence="7">
    <location>
        <begin position="10"/>
        <end position="41"/>
    </location>
</feature>